<dbReference type="GO" id="GO:0006260">
    <property type="term" value="P:DNA replication"/>
    <property type="evidence" value="ECO:0007669"/>
    <property type="project" value="UniProtKB-KW"/>
</dbReference>
<dbReference type="Gene3D" id="3.30.420.10">
    <property type="entry name" value="Ribonuclease H-like superfamily/Ribonuclease H"/>
    <property type="match status" value="1"/>
</dbReference>
<sequence length="632" mass="72168">MVLDVETYKDSKGVMHMYAISLGSKNKYKSFYLTDYLSTELMVQALLDELLTRKNTSRILYIHNGSNFDLIFLLKHIVNYPNVKVSPIIREGAVIKLEIRFGRNQVYKINVRDSLLLLPASLKELAQPFNNTSLKDIFPYDFVNADNLNYEGPVPGYEFFNSSKVTLEDYNSYCERFRGSIWNLKEEAIKYCEQDCKALFEVILNFGNKVFNEFKINIYQTPTLPSLAMRHFRTNHLTKDTKIPMLTDSIYDDLSKAFYGGHVDMYIPENQEGKVVYVNDVNALYPTVMRDNKYPTLIFAHFIGDISIMERYNGLLNDNLGVFKVKVHAPEGIQHPLLPHKSNNVTVYGDGTWVGWYYSEELLNAAKYGYTYEILAGYLFEGQDIFKGYVNSLAQMKEQAPKGTPNYTIAKLLLNSLPGRFGMSDEQDNHYILDNSELEEFKDKVGVWNIQSNVDLDGKILGSSRGMTSFKTPKINIAVALAVTANGRVFMSRVKNNPDIELFYTDTDSAFTGQSLPSNWLDPVKMGYFKLENRLTKFVSTGAKIYAVITESGQEYSKVRGFTGQLSCEDLRSLLDVDNSFDRIHELCFKDKDSGYIYTSETGYGFKASDTKRNLRLNGTKVIGTFNKTFEE</sequence>
<evidence type="ECO:0000256" key="1">
    <source>
        <dbReference type="ARBA" id="ARBA00005755"/>
    </source>
</evidence>
<evidence type="ECO:0000256" key="3">
    <source>
        <dbReference type="ARBA" id="ARBA00014385"/>
    </source>
</evidence>
<protein>
    <recommendedName>
        <fullName evidence="3">Probable DNA polymerase</fullName>
        <ecNumber evidence="2">2.7.7.7</ecNumber>
    </recommendedName>
</protein>
<evidence type="ECO:0000256" key="9">
    <source>
        <dbReference type="ARBA" id="ARBA00049244"/>
    </source>
</evidence>
<dbReference type="SMART" id="SM00486">
    <property type="entry name" value="POLBc"/>
    <property type="match status" value="1"/>
</dbReference>
<evidence type="ECO:0000256" key="7">
    <source>
        <dbReference type="ARBA" id="ARBA00022932"/>
    </source>
</evidence>
<dbReference type="InterPro" id="IPR004868">
    <property type="entry name" value="DNA-dir_DNA_pol_B_mt/vir"/>
</dbReference>
<dbReference type="InterPro" id="IPR006172">
    <property type="entry name" value="DNA-dir_DNA_pol_B"/>
</dbReference>
<evidence type="ECO:0000256" key="4">
    <source>
        <dbReference type="ARBA" id="ARBA00022679"/>
    </source>
</evidence>
<dbReference type="GO" id="GO:0003887">
    <property type="term" value="F:DNA-directed DNA polymerase activity"/>
    <property type="evidence" value="ECO:0007669"/>
    <property type="project" value="UniProtKB-KW"/>
</dbReference>
<dbReference type="EMBL" id="MK623257">
    <property type="protein sequence ID" value="QEG56966.1"/>
    <property type="molecule type" value="Genomic_DNA"/>
</dbReference>
<dbReference type="SUPFAM" id="SSF56672">
    <property type="entry name" value="DNA/RNA polymerases"/>
    <property type="match status" value="1"/>
</dbReference>
<keyword evidence="11" id="KW-0496">Mitochondrion</keyword>
<comment type="similarity">
    <text evidence="1">Belongs to the DNA polymerase type-B family.</text>
</comment>
<comment type="catalytic activity">
    <reaction evidence="9">
        <text>DNA(n) + a 2'-deoxyribonucleoside 5'-triphosphate = DNA(n+1) + diphosphate</text>
        <dbReference type="Rhea" id="RHEA:22508"/>
        <dbReference type="Rhea" id="RHEA-COMP:17339"/>
        <dbReference type="Rhea" id="RHEA-COMP:17340"/>
        <dbReference type="ChEBI" id="CHEBI:33019"/>
        <dbReference type="ChEBI" id="CHEBI:61560"/>
        <dbReference type="ChEBI" id="CHEBI:173112"/>
        <dbReference type="EC" id="2.7.7.7"/>
    </reaction>
</comment>
<keyword evidence="5" id="KW-0548">Nucleotidyltransferase</keyword>
<keyword evidence="8" id="KW-0238">DNA-binding</keyword>
<dbReference type="PANTHER" id="PTHR33568:SF3">
    <property type="entry name" value="DNA-DIRECTED DNA POLYMERASE"/>
    <property type="match status" value="1"/>
</dbReference>
<dbReference type="InterPro" id="IPR043502">
    <property type="entry name" value="DNA/RNA_pol_sf"/>
</dbReference>
<evidence type="ECO:0000256" key="5">
    <source>
        <dbReference type="ARBA" id="ARBA00022695"/>
    </source>
</evidence>
<name>A0A5B9RAN8_9AGAM</name>
<gene>
    <name evidence="11" type="ORF">PPIT_000083</name>
</gene>
<dbReference type="AlphaFoldDB" id="A0A5B9RAN8"/>
<dbReference type="GO" id="GO:0003677">
    <property type="term" value="F:DNA binding"/>
    <property type="evidence" value="ECO:0007669"/>
    <property type="project" value="UniProtKB-KW"/>
</dbReference>
<geneLocation type="mitochondrion" evidence="11"/>
<dbReference type="InterPro" id="IPR012337">
    <property type="entry name" value="RNaseH-like_sf"/>
</dbReference>
<keyword evidence="7" id="KW-0239">DNA-directed DNA polymerase</keyword>
<evidence type="ECO:0000256" key="8">
    <source>
        <dbReference type="ARBA" id="ARBA00023125"/>
    </source>
</evidence>
<keyword evidence="6" id="KW-0235">DNA replication</keyword>
<reference evidence="11" key="2">
    <citation type="submission" date="2019-03" db="EMBL/GenBank/DDBJ databases">
        <authorList>
            <person name="Lee H.-H."/>
            <person name="Tsai I.J."/>
        </authorList>
    </citation>
    <scope>NUCLEOTIDE SEQUENCE</scope>
    <source>
        <strain evidence="11">BCRC 35384</strain>
    </source>
</reference>
<dbReference type="SUPFAM" id="SSF53098">
    <property type="entry name" value="Ribonuclease H-like"/>
    <property type="match status" value="1"/>
</dbReference>
<dbReference type="Gene3D" id="1.10.287.690">
    <property type="entry name" value="Helix hairpin bin"/>
    <property type="match status" value="1"/>
</dbReference>
<evidence type="ECO:0000256" key="6">
    <source>
        <dbReference type="ARBA" id="ARBA00022705"/>
    </source>
</evidence>
<proteinExistence type="inferred from homology"/>
<reference evidence="11" key="1">
    <citation type="journal article" date="2019" name="Genome Biol. Evol.">
        <title>Evidence of extensive intraspecific noncoding reshuffling in a 169-kb mitochondrial genome of a basidiomycetous fungus.</title>
        <authorList>
            <person name="Lee H.H."/>
            <person name="Ke H.M."/>
            <person name="Lin C.I."/>
            <person name="Lee T.J."/>
            <person name="Chung C.L."/>
            <person name="Tsai I.J."/>
        </authorList>
    </citation>
    <scope>NUCLEOTIDE SEQUENCE</scope>
    <source>
        <strain evidence="11">BCRC 35384</strain>
    </source>
</reference>
<dbReference type="Gene3D" id="3.90.1600.10">
    <property type="entry name" value="Palm domain of DNA polymerase"/>
    <property type="match status" value="2"/>
</dbReference>
<evidence type="ECO:0000259" key="10">
    <source>
        <dbReference type="Pfam" id="PF03175"/>
    </source>
</evidence>
<accession>A0A5B9RAN8</accession>
<evidence type="ECO:0000313" key="11">
    <source>
        <dbReference type="EMBL" id="QEG56966.1"/>
    </source>
</evidence>
<dbReference type="InterPro" id="IPR036397">
    <property type="entry name" value="RNaseH_sf"/>
</dbReference>
<dbReference type="EC" id="2.7.7.7" evidence="2"/>
<keyword evidence="4" id="KW-0808">Transferase</keyword>
<dbReference type="InterPro" id="IPR023211">
    <property type="entry name" value="DNA_pol_palm_dom_sf"/>
</dbReference>
<organism evidence="11">
    <name type="scientific">Porodaedalea pini</name>
    <dbReference type="NCBI Taxonomy" id="108901"/>
    <lineage>
        <taxon>Eukaryota</taxon>
        <taxon>Fungi</taxon>
        <taxon>Dikarya</taxon>
        <taxon>Basidiomycota</taxon>
        <taxon>Agaricomycotina</taxon>
        <taxon>Agaricomycetes</taxon>
        <taxon>Hymenochaetales</taxon>
        <taxon>Hymenochaetaceae</taxon>
        <taxon>Porodaedalea</taxon>
    </lineage>
</organism>
<evidence type="ECO:0000256" key="2">
    <source>
        <dbReference type="ARBA" id="ARBA00012417"/>
    </source>
</evidence>
<dbReference type="Pfam" id="PF03175">
    <property type="entry name" value="DNA_pol_B_2"/>
    <property type="match status" value="1"/>
</dbReference>
<dbReference type="PANTHER" id="PTHR33568">
    <property type="entry name" value="DNA POLYMERASE"/>
    <property type="match status" value="1"/>
</dbReference>
<dbReference type="GO" id="GO:0000166">
    <property type="term" value="F:nucleotide binding"/>
    <property type="evidence" value="ECO:0007669"/>
    <property type="project" value="InterPro"/>
</dbReference>
<feature type="domain" description="DNA-directed DNA polymerase family B mitochondria/virus" evidence="10">
    <location>
        <begin position="53"/>
        <end position="452"/>
    </location>
</feature>